<dbReference type="KEGG" id="mcan:MCAN360_0598"/>
<feature type="chain" id="PRO_5005409983" evidence="2">
    <location>
        <begin position="25"/>
        <end position="153"/>
    </location>
</feature>
<dbReference type="HOGENOM" id="CLU_1711195_0_0_14"/>
<evidence type="ECO:0000256" key="1">
    <source>
        <dbReference type="SAM" id="Coils"/>
    </source>
</evidence>
<dbReference type="EMBL" id="AP014631">
    <property type="protein sequence ID" value="BAP39686.1"/>
    <property type="molecule type" value="Genomic_DNA"/>
</dbReference>
<dbReference type="RefSeq" id="WP_045434034.1">
    <property type="nucleotide sequence ID" value="NZ_AP014631.1"/>
</dbReference>
<dbReference type="Proteomes" id="UP000031641">
    <property type="component" value="Chromosome"/>
</dbReference>
<reference evidence="4" key="1">
    <citation type="journal article" date="2014" name="Genome Announc.">
        <title>Complete Genome Sequence of Mycoplasma canadense Strain HAZ 360_1 from Bovine Mastitic Milk in Japan.</title>
        <authorList>
            <person name="Hata E."/>
        </authorList>
    </citation>
    <scope>NUCLEOTIDE SEQUENCE [LARGE SCALE GENOMIC DNA]</scope>
    <source>
        <strain evidence="4">HAZ360_1</strain>
    </source>
</reference>
<organism evidence="3 4">
    <name type="scientific">Metamycoplasma canadense</name>
    <dbReference type="NCBI Taxonomy" id="29554"/>
    <lineage>
        <taxon>Bacteria</taxon>
        <taxon>Bacillati</taxon>
        <taxon>Mycoplasmatota</taxon>
        <taxon>Mycoplasmoidales</taxon>
        <taxon>Metamycoplasmataceae</taxon>
        <taxon>Metamycoplasma</taxon>
    </lineage>
</organism>
<keyword evidence="1" id="KW-0175">Coiled coil</keyword>
<name>A0A077L7A4_9BACT</name>
<evidence type="ECO:0000313" key="3">
    <source>
        <dbReference type="EMBL" id="BAP39686.1"/>
    </source>
</evidence>
<keyword evidence="4" id="KW-1185">Reference proteome</keyword>
<evidence type="ECO:0000256" key="2">
    <source>
        <dbReference type="SAM" id="SignalP"/>
    </source>
</evidence>
<feature type="coiled-coil region" evidence="1">
    <location>
        <begin position="37"/>
        <end position="95"/>
    </location>
</feature>
<feature type="signal peptide" evidence="2">
    <location>
        <begin position="1"/>
        <end position="24"/>
    </location>
</feature>
<keyword evidence="2" id="KW-0732">Signal</keyword>
<gene>
    <name evidence="3" type="ORF">MCAN360_0598</name>
</gene>
<dbReference type="STRING" id="29554.MCAN360_0598"/>
<sequence>MKKVKKFILSLTCLATVATTTMFIAVSIKKNEPSSDLKETNELLETYKSNKIELEKLKASLEEQNKNLIDILEKDKATEQELRLLEEKIENLTAKLQYEEWYSAKIKELSTKKEIVSEIEKINKNKKANTKTEFESLKNEIEAKISELSKKNS</sequence>
<dbReference type="AlphaFoldDB" id="A0A077L7A4"/>
<proteinExistence type="predicted"/>
<accession>A0A077L7A4</accession>
<evidence type="ECO:0000313" key="4">
    <source>
        <dbReference type="Proteomes" id="UP000031641"/>
    </source>
</evidence>
<protein>
    <submittedName>
        <fullName evidence="3">Uncharacterized protein</fullName>
    </submittedName>
</protein>